<name>A0A2C4PGB0_9BACI</name>
<dbReference type="Proteomes" id="UP000223364">
    <property type="component" value="Unassembled WGS sequence"/>
</dbReference>
<evidence type="ECO:0000313" key="2">
    <source>
        <dbReference type="Proteomes" id="UP000223364"/>
    </source>
</evidence>
<accession>A0A2C4PGB0</accession>
<comment type="caution">
    <text evidence="1">The sequence shown here is derived from an EMBL/GenBank/DDBJ whole genome shotgun (WGS) entry which is preliminary data.</text>
</comment>
<organism evidence="1 2">
    <name type="scientific">Bacillus wiedmannii</name>
    <dbReference type="NCBI Taxonomy" id="1890302"/>
    <lineage>
        <taxon>Bacteria</taxon>
        <taxon>Bacillati</taxon>
        <taxon>Bacillota</taxon>
        <taxon>Bacilli</taxon>
        <taxon>Bacillales</taxon>
        <taxon>Bacillaceae</taxon>
        <taxon>Bacillus</taxon>
        <taxon>Bacillus cereus group</taxon>
    </lineage>
</organism>
<proteinExistence type="predicted"/>
<evidence type="ECO:0000313" key="1">
    <source>
        <dbReference type="EMBL" id="PHD57724.1"/>
    </source>
</evidence>
<gene>
    <name evidence="1" type="ORF">COF57_22915</name>
</gene>
<dbReference type="AlphaFoldDB" id="A0A2C4PGB0"/>
<reference evidence="1 2" key="1">
    <citation type="submission" date="2017-09" db="EMBL/GenBank/DDBJ databases">
        <title>Large-scale bioinformatics analysis of Bacillus genomes uncovers conserved roles of natural products in bacterial physiology.</title>
        <authorList>
            <consortium name="Agbiome Team Llc"/>
            <person name="Bleich R.M."/>
            <person name="Grubbs K.J."/>
            <person name="Santa Maria K.C."/>
            <person name="Allen S.E."/>
            <person name="Farag S."/>
            <person name="Shank E.A."/>
            <person name="Bowers A."/>
        </authorList>
    </citation>
    <scope>NUCLEOTIDE SEQUENCE [LARGE SCALE GENOMIC DNA]</scope>
    <source>
        <strain evidence="1 2">AFS044295</strain>
    </source>
</reference>
<dbReference type="EMBL" id="NUSP01000024">
    <property type="protein sequence ID" value="PHD57724.1"/>
    <property type="molecule type" value="Genomic_DNA"/>
</dbReference>
<protein>
    <submittedName>
        <fullName evidence="1">Uncharacterized protein</fullName>
    </submittedName>
</protein>
<sequence>MNELNTNENVVLLSYEAYGSYSHAEEIGQLLISESLYDKVSGELPSSISVYELDGKHSCVDADLEVEHLTADELKYRLIDGDYDTLADIVSDSTYGSDHVVSYSELKEYHKKMASLYELIEVTVTVHKDDVEKVNELLSGYKR</sequence>
<dbReference type="RefSeq" id="WP_098815863.1">
    <property type="nucleotide sequence ID" value="NZ_NUSP01000024.1"/>
</dbReference>